<dbReference type="SMART" id="SM00387">
    <property type="entry name" value="HATPase_c"/>
    <property type="match status" value="1"/>
</dbReference>
<evidence type="ECO:0000256" key="10">
    <source>
        <dbReference type="PROSITE-ProRule" id="PRU00169"/>
    </source>
</evidence>
<comment type="catalytic activity">
    <reaction evidence="1">
        <text>ATP + protein L-histidine = ADP + protein N-phospho-L-histidine.</text>
        <dbReference type="EC" id="2.7.13.3"/>
    </reaction>
</comment>
<dbReference type="InterPro" id="IPR003661">
    <property type="entry name" value="HisK_dim/P_dom"/>
</dbReference>
<comment type="caution">
    <text evidence="14">The sequence shown here is derived from an EMBL/GenBank/DDBJ whole genome shotgun (WGS) entry which is preliminary data.</text>
</comment>
<comment type="similarity">
    <text evidence="2">In the N-terminal section; belongs to the phytochrome family.</text>
</comment>
<keyword evidence="8" id="KW-0157">Chromophore</keyword>
<dbReference type="PROSITE" id="PS50110">
    <property type="entry name" value="RESPONSE_REGULATORY"/>
    <property type="match status" value="1"/>
</dbReference>
<dbReference type="Pfam" id="PF02518">
    <property type="entry name" value="HATPase_c"/>
    <property type="match status" value="1"/>
</dbReference>
<dbReference type="SMART" id="SM00388">
    <property type="entry name" value="HisKA"/>
    <property type="match status" value="1"/>
</dbReference>
<evidence type="ECO:0000256" key="7">
    <source>
        <dbReference type="ARBA" id="ARBA00022777"/>
    </source>
</evidence>
<dbReference type="RefSeq" id="WP_272085102.1">
    <property type="nucleotide sequence ID" value="NZ_JAQNDL010000001.1"/>
</dbReference>
<dbReference type="SUPFAM" id="SSF55785">
    <property type="entry name" value="PYP-like sensor domain (PAS domain)"/>
    <property type="match status" value="1"/>
</dbReference>
<dbReference type="SUPFAM" id="SSF52172">
    <property type="entry name" value="CheY-like"/>
    <property type="match status" value="1"/>
</dbReference>
<dbReference type="Pfam" id="PF00072">
    <property type="entry name" value="Response_reg"/>
    <property type="match status" value="1"/>
</dbReference>
<sequence length="889" mass="94393">MEPVTLDTCASEPIHIPGAIQPHGVLLACRGAELVVQQVSANVGEHLAVTAQAARGASALALFEPGSADRLRAAAASEALREHNPLPLTARSGRSFEAVLHRVGDVLVVELEPRASAPGAAAPAPAFDPRLRASVLRLQAARDVAALTSIAAAEVRAITGFDRVMVYRFDPEWNGEVVAEDRRADLEPFLGQHYPASDIPAQARRLYTINWLRLIGDVDYRPVPLLPPLDPASGAPLDLSHGVLRSVSPIHIEYLRNMGVTASMSISLLVDGALAGLIACHHYSGPRVVPFQIRETAEFLAQALSWQLSVLERADEAEQARRAQVQEAAIVQSVVTHAEMLDGLGTPALLELVGATGAAVVLEEGFRCVGECPGADEVAALVAWLRTASDDVVVTDRLAVRFPGSVGFAGQPAGLLAVAVSRALGEYILWFRPSTEQTIDWAGGPAKTAVGASGDGPPRLSPRGSFALWRETVRGRSLPWQAAHIEAASSLRRVLLGGVRQRASELRTLNQRLLDTDRAKDNFIATVSHELRAPLNVISGWAQMMQEGFVPAVQVPHVIEVIARNAQLQTQIVDDLLDVSRMASGKLTLEVAELDLRAAVGAALETAALAIRAKELQLVRTFADAPLPVLGDETRLRQIAGNLVTNAVKFTPKGGTIHVDLRRVGDDAVVTVRDTGQGLAPAFVPFLFDAFRQADAGMNRRSQGLGLGLAIVRKLVELHGGQVHGQSEGEGRGATFTVQLPLATAGSREALPQVEKTAPPRPLAGLRCLLVEDEADSRELLQRVLELGGATVTAVASASAALAAAAAGGFAVMISDIGMPEQDGLQLMRTLRARPREQGGALPAIALTAYTRELDRVSALQAGFQAHIGKPIDAQALMELVAEVAGRRR</sequence>
<dbReference type="EMBL" id="JAQNDL010000001">
    <property type="protein sequence ID" value="MDC0716610.1"/>
    <property type="molecule type" value="Genomic_DNA"/>
</dbReference>
<evidence type="ECO:0000313" key="14">
    <source>
        <dbReference type="EMBL" id="MDC0716610.1"/>
    </source>
</evidence>
<feature type="domain" description="Response regulatory" evidence="13">
    <location>
        <begin position="767"/>
        <end position="885"/>
    </location>
</feature>
<dbReference type="SUPFAM" id="SSF55781">
    <property type="entry name" value="GAF domain-like"/>
    <property type="match status" value="2"/>
</dbReference>
<dbReference type="InterPro" id="IPR035965">
    <property type="entry name" value="PAS-like_dom_sf"/>
</dbReference>
<dbReference type="Pfam" id="PF00512">
    <property type="entry name" value="HisKA"/>
    <property type="match status" value="1"/>
</dbReference>
<evidence type="ECO:0000256" key="5">
    <source>
        <dbReference type="ARBA" id="ARBA00022606"/>
    </source>
</evidence>
<dbReference type="InterPro" id="IPR011006">
    <property type="entry name" value="CheY-like_superfamily"/>
</dbReference>
<keyword evidence="15" id="KW-1185">Reference proteome</keyword>
<dbReference type="InterPro" id="IPR016132">
    <property type="entry name" value="Phyto_chromo_attachment"/>
</dbReference>
<evidence type="ECO:0000256" key="8">
    <source>
        <dbReference type="ARBA" id="ARBA00022991"/>
    </source>
</evidence>
<evidence type="ECO:0000313" key="15">
    <source>
        <dbReference type="Proteomes" id="UP001221686"/>
    </source>
</evidence>
<evidence type="ECO:0000256" key="3">
    <source>
        <dbReference type="ARBA" id="ARBA00012438"/>
    </source>
</evidence>
<dbReference type="InterPro" id="IPR001294">
    <property type="entry name" value="Phytochrome"/>
</dbReference>
<name>A0ABT5DSK7_9BACT</name>
<dbReference type="CDD" id="cd16922">
    <property type="entry name" value="HATPase_EvgS-ArcB-TorS-like"/>
    <property type="match status" value="1"/>
</dbReference>
<dbReference type="InterPro" id="IPR003594">
    <property type="entry name" value="HATPase_dom"/>
</dbReference>
<dbReference type="Gene3D" id="3.30.450.20">
    <property type="entry name" value="PAS domain"/>
    <property type="match status" value="1"/>
</dbReference>
<keyword evidence="9" id="KW-0675">Receptor</keyword>
<dbReference type="Gene3D" id="3.40.50.2300">
    <property type="match status" value="1"/>
</dbReference>
<dbReference type="SUPFAM" id="SSF47384">
    <property type="entry name" value="Homodimeric domain of signal transducing histidine kinase"/>
    <property type="match status" value="1"/>
</dbReference>
<dbReference type="InterPro" id="IPR029016">
    <property type="entry name" value="GAF-like_dom_sf"/>
</dbReference>
<keyword evidence="7" id="KW-0418">Kinase</keyword>
<dbReference type="Gene3D" id="1.10.287.130">
    <property type="match status" value="1"/>
</dbReference>
<evidence type="ECO:0000259" key="11">
    <source>
        <dbReference type="PROSITE" id="PS50046"/>
    </source>
</evidence>
<dbReference type="InterPro" id="IPR036890">
    <property type="entry name" value="HATPase_C_sf"/>
</dbReference>
<dbReference type="Pfam" id="PF08446">
    <property type="entry name" value="PAS_2"/>
    <property type="match status" value="1"/>
</dbReference>
<dbReference type="PRINTS" id="PR01033">
    <property type="entry name" value="PHYTOCHROME"/>
</dbReference>
<dbReference type="PROSITE" id="PS50046">
    <property type="entry name" value="PHYTOCHROME_2"/>
    <property type="match status" value="1"/>
</dbReference>
<gene>
    <name evidence="14" type="ORF">POL25_06890</name>
</gene>
<feature type="domain" description="Histidine kinase" evidence="12">
    <location>
        <begin position="526"/>
        <end position="744"/>
    </location>
</feature>
<dbReference type="CDD" id="cd00082">
    <property type="entry name" value="HisKA"/>
    <property type="match status" value="1"/>
</dbReference>
<dbReference type="SMART" id="SM00065">
    <property type="entry name" value="GAF"/>
    <property type="match status" value="1"/>
</dbReference>
<dbReference type="InterPro" id="IPR013654">
    <property type="entry name" value="PAS_2"/>
</dbReference>
<keyword evidence="5" id="KW-0716">Sensory transduction</keyword>
<keyword evidence="14" id="KW-0067">ATP-binding</keyword>
<dbReference type="InterPro" id="IPR005467">
    <property type="entry name" value="His_kinase_dom"/>
</dbReference>
<dbReference type="Proteomes" id="UP001221686">
    <property type="component" value="Unassembled WGS sequence"/>
</dbReference>
<evidence type="ECO:0000259" key="13">
    <source>
        <dbReference type="PROSITE" id="PS50110"/>
    </source>
</evidence>
<dbReference type="Pfam" id="PF01590">
    <property type="entry name" value="GAF"/>
    <property type="match status" value="1"/>
</dbReference>
<keyword evidence="6" id="KW-0808">Transferase</keyword>
<dbReference type="InterPro" id="IPR036097">
    <property type="entry name" value="HisK_dim/P_sf"/>
</dbReference>
<keyword evidence="4" id="KW-0600">Photoreceptor protein</keyword>
<accession>A0ABT5DSK7</accession>
<evidence type="ECO:0000256" key="4">
    <source>
        <dbReference type="ARBA" id="ARBA00022543"/>
    </source>
</evidence>
<organism evidence="14 15">
    <name type="scientific">Nannocystis bainbridge</name>
    <dbReference type="NCBI Taxonomy" id="2995303"/>
    <lineage>
        <taxon>Bacteria</taxon>
        <taxon>Pseudomonadati</taxon>
        <taxon>Myxococcota</taxon>
        <taxon>Polyangia</taxon>
        <taxon>Nannocystales</taxon>
        <taxon>Nannocystaceae</taxon>
        <taxon>Nannocystis</taxon>
    </lineage>
</organism>
<dbReference type="Pfam" id="PF00360">
    <property type="entry name" value="PHY"/>
    <property type="match status" value="1"/>
</dbReference>
<reference evidence="14 15" key="1">
    <citation type="submission" date="2022-11" db="EMBL/GenBank/DDBJ databases">
        <title>Minimal conservation of predation-associated metabolite biosynthetic gene clusters underscores biosynthetic potential of Myxococcota including descriptions for ten novel species: Archangium lansinium sp. nov., Myxococcus landrumus sp. nov., Nannocystis bai.</title>
        <authorList>
            <person name="Ahearne A."/>
            <person name="Stevens C."/>
            <person name="Dowd S."/>
        </authorList>
    </citation>
    <scope>NUCLEOTIDE SEQUENCE [LARGE SCALE GENOMIC DNA]</scope>
    <source>
        <strain evidence="14 15">BB15-2</strain>
    </source>
</reference>
<protein>
    <recommendedName>
        <fullName evidence="3">histidine kinase</fullName>
        <ecNumber evidence="3">2.7.13.3</ecNumber>
    </recommendedName>
</protein>
<feature type="domain" description="Phytochrome chromophore attachment site" evidence="11">
    <location>
        <begin position="143"/>
        <end position="302"/>
    </location>
</feature>
<dbReference type="PANTHER" id="PTHR43047:SF72">
    <property type="entry name" value="OSMOSENSING HISTIDINE PROTEIN KINASE SLN1"/>
    <property type="match status" value="1"/>
</dbReference>
<keyword evidence="14" id="KW-0547">Nucleotide-binding</keyword>
<dbReference type="PANTHER" id="PTHR43047">
    <property type="entry name" value="TWO-COMPONENT HISTIDINE PROTEIN KINASE"/>
    <property type="match status" value="1"/>
</dbReference>
<evidence type="ECO:0000256" key="6">
    <source>
        <dbReference type="ARBA" id="ARBA00022679"/>
    </source>
</evidence>
<evidence type="ECO:0000256" key="1">
    <source>
        <dbReference type="ARBA" id="ARBA00000085"/>
    </source>
</evidence>
<dbReference type="Gene3D" id="3.30.450.40">
    <property type="match status" value="1"/>
</dbReference>
<dbReference type="Gene3D" id="3.30.450.270">
    <property type="match status" value="1"/>
</dbReference>
<keyword evidence="10" id="KW-0597">Phosphoprotein</keyword>
<dbReference type="SUPFAM" id="SSF55874">
    <property type="entry name" value="ATPase domain of HSP90 chaperone/DNA topoisomerase II/histidine kinase"/>
    <property type="match status" value="1"/>
</dbReference>
<feature type="modified residue" description="4-aspartylphosphate" evidence="10">
    <location>
        <position position="816"/>
    </location>
</feature>
<dbReference type="SMART" id="SM00448">
    <property type="entry name" value="REC"/>
    <property type="match status" value="1"/>
</dbReference>
<dbReference type="PROSITE" id="PS50109">
    <property type="entry name" value="HIS_KIN"/>
    <property type="match status" value="1"/>
</dbReference>
<dbReference type="EC" id="2.7.13.3" evidence="3"/>
<evidence type="ECO:0000256" key="9">
    <source>
        <dbReference type="ARBA" id="ARBA00023170"/>
    </source>
</evidence>
<dbReference type="Gene3D" id="3.30.565.10">
    <property type="entry name" value="Histidine kinase-like ATPase, C-terminal domain"/>
    <property type="match status" value="1"/>
</dbReference>
<dbReference type="InterPro" id="IPR001789">
    <property type="entry name" value="Sig_transdc_resp-reg_receiver"/>
</dbReference>
<dbReference type="GO" id="GO:0005524">
    <property type="term" value="F:ATP binding"/>
    <property type="evidence" value="ECO:0007669"/>
    <property type="project" value="UniProtKB-KW"/>
</dbReference>
<evidence type="ECO:0000259" key="12">
    <source>
        <dbReference type="PROSITE" id="PS50109"/>
    </source>
</evidence>
<dbReference type="InterPro" id="IPR013515">
    <property type="entry name" value="Phytochrome_cen-reg"/>
</dbReference>
<proteinExistence type="inferred from homology"/>
<dbReference type="InterPro" id="IPR003018">
    <property type="entry name" value="GAF"/>
</dbReference>
<evidence type="ECO:0000256" key="2">
    <source>
        <dbReference type="ARBA" id="ARBA00006402"/>
    </source>
</evidence>
<dbReference type="InterPro" id="IPR043150">
    <property type="entry name" value="Phytochrome_PHY_sf"/>
</dbReference>